<proteinExistence type="predicted"/>
<dbReference type="Pfam" id="PF12659">
    <property type="entry name" value="Stn1_C"/>
    <property type="match status" value="1"/>
</dbReference>
<dbReference type="OrthoDB" id="4067425at2759"/>
<dbReference type="Gene3D" id="2.40.50.1040">
    <property type="match status" value="1"/>
</dbReference>
<accession>A0A1X7R6S3</accession>
<sequence length="467" mass="54615">MADNDAGILKDATDYILYTSNSTGIIYYKPESFDKNVYYRLGIHILISDLLRVIDSQRRDSLIRSLYPLLLKELTFIRNNPIRYFTIHGKIISLRMKLIQNQDFVIFKMDDNSNYELHSIQFKCPVSLLTDYSKDTLSKFEKNWYLTCTVEKSWYSTKDMIEFNVIEIINVNDSNILQTTTFWTKCLKLKNQLMSKPWNPQDIQEDNNGLLNELSKKSEVIDIETPRPNTSIVHRAIDMESNSVEEFDSDESVMMVNNDDNLIEICEEPSFEIIDDENIHLEKKIYNQLIACLLEHISKSSQSTANVETFFYSNDVQLLLEKCTANYSINLIDGVQDDHIIIPTKEKYFCTFLTKLENEALISRKKRKQNIINVELLQKLYNYSSQRLKAMITIKCLTITVDTSFVLDKLELNHGSISTIIIITIFKIALSRIVSDKSNHIIDWWIEKRTDAFWLIHLKYDTKFNDV</sequence>
<dbReference type="InterPro" id="IPR038240">
    <property type="entry name" value="Stn1_C_sf"/>
</dbReference>
<dbReference type="AlphaFoldDB" id="A0A1X7R6S3"/>
<evidence type="ECO:0000256" key="1">
    <source>
        <dbReference type="ARBA" id="ARBA00004574"/>
    </source>
</evidence>
<evidence type="ECO:0000259" key="5">
    <source>
        <dbReference type="Pfam" id="PF12659"/>
    </source>
</evidence>
<evidence type="ECO:0000256" key="3">
    <source>
        <dbReference type="ARBA" id="ARBA00022895"/>
    </source>
</evidence>
<comment type="subcellular location">
    <subcellularLocation>
        <location evidence="1">Chromosome</location>
        <location evidence="1">Telomere</location>
    </subcellularLocation>
</comment>
<dbReference type="STRING" id="1789683.A0A1X7R6S3"/>
<dbReference type="Proteomes" id="UP000196158">
    <property type="component" value="Unassembled WGS sequence"/>
</dbReference>
<dbReference type="GO" id="GO:1990879">
    <property type="term" value="C:CST complex"/>
    <property type="evidence" value="ECO:0007669"/>
    <property type="project" value="InterPro"/>
</dbReference>
<gene>
    <name evidence="6" type="ORF">KASA_0L01705G</name>
</gene>
<evidence type="ECO:0000313" key="7">
    <source>
        <dbReference type="Proteomes" id="UP000196158"/>
    </source>
</evidence>
<evidence type="ECO:0000313" key="6">
    <source>
        <dbReference type="EMBL" id="SMN21140.1"/>
    </source>
</evidence>
<keyword evidence="2" id="KW-0158">Chromosome</keyword>
<dbReference type="GO" id="GO:0016233">
    <property type="term" value="P:telomere capping"/>
    <property type="evidence" value="ECO:0007669"/>
    <property type="project" value="InterPro"/>
</dbReference>
<keyword evidence="7" id="KW-1185">Reference proteome</keyword>
<protein>
    <submittedName>
        <fullName evidence="6">Similar to Saccharomyces cerevisiae YDR082W STN1 Telomere end-binding and capping protein</fullName>
    </submittedName>
</protein>
<feature type="domain" description="Stn1 C-terminal fungi" evidence="5">
    <location>
        <begin position="322"/>
        <end position="460"/>
    </location>
</feature>
<evidence type="ECO:0000256" key="2">
    <source>
        <dbReference type="ARBA" id="ARBA00022454"/>
    </source>
</evidence>
<dbReference type="EMBL" id="FXLY01000007">
    <property type="protein sequence ID" value="SMN21140.1"/>
    <property type="molecule type" value="Genomic_DNA"/>
</dbReference>
<reference evidence="6 7" key="1">
    <citation type="submission" date="2017-04" db="EMBL/GenBank/DDBJ databases">
        <authorList>
            <person name="Afonso C.L."/>
            <person name="Miller P.J."/>
            <person name="Scott M.A."/>
            <person name="Spackman E."/>
            <person name="Goraichik I."/>
            <person name="Dimitrov K.M."/>
            <person name="Suarez D.L."/>
            <person name="Swayne D.E."/>
        </authorList>
    </citation>
    <scope>NUCLEOTIDE SEQUENCE [LARGE SCALE GENOMIC DNA]</scope>
</reference>
<feature type="domain" description="CST complex subunit Stn1 N-terminal" evidence="4">
    <location>
        <begin position="25"/>
        <end position="231"/>
    </location>
</feature>
<dbReference type="Gene3D" id="3.30.1370.230">
    <property type="entry name" value="Stn1, C-terminal wHTH domain"/>
    <property type="match status" value="1"/>
</dbReference>
<dbReference type="InterPro" id="IPR018856">
    <property type="entry name" value="Stn1_N"/>
</dbReference>
<name>A0A1X7R6S3_9SACH</name>
<keyword evidence="3" id="KW-0779">Telomere</keyword>
<dbReference type="Pfam" id="PF10451">
    <property type="entry name" value="Stn1"/>
    <property type="match status" value="1"/>
</dbReference>
<dbReference type="InterPro" id="IPR024263">
    <property type="entry name" value="Stn1_C_fungi"/>
</dbReference>
<organism evidence="6 7">
    <name type="scientific">Maudiozyma saulgeensis</name>
    <dbReference type="NCBI Taxonomy" id="1789683"/>
    <lineage>
        <taxon>Eukaryota</taxon>
        <taxon>Fungi</taxon>
        <taxon>Dikarya</taxon>
        <taxon>Ascomycota</taxon>
        <taxon>Saccharomycotina</taxon>
        <taxon>Saccharomycetes</taxon>
        <taxon>Saccharomycetales</taxon>
        <taxon>Saccharomycetaceae</taxon>
        <taxon>Maudiozyma</taxon>
    </lineage>
</organism>
<evidence type="ECO:0000259" key="4">
    <source>
        <dbReference type="Pfam" id="PF10451"/>
    </source>
</evidence>